<dbReference type="Gene3D" id="3.40.50.20">
    <property type="match status" value="1"/>
</dbReference>
<keyword evidence="2" id="KW-0472">Membrane</keyword>
<dbReference type="SUPFAM" id="SSF56059">
    <property type="entry name" value="Glutathione synthetase ATP-binding domain-like"/>
    <property type="match status" value="1"/>
</dbReference>
<name>A0A8H3IWR7_9LECA</name>
<reference evidence="4" key="1">
    <citation type="submission" date="2021-03" db="EMBL/GenBank/DDBJ databases">
        <authorList>
            <person name="Tagirdzhanova G."/>
        </authorList>
    </citation>
    <scope>NUCLEOTIDE SEQUENCE</scope>
</reference>
<evidence type="ECO:0000256" key="2">
    <source>
        <dbReference type="SAM" id="Phobius"/>
    </source>
</evidence>
<keyword evidence="1" id="KW-0067">ATP-binding</keyword>
<dbReference type="OrthoDB" id="186626at2759"/>
<dbReference type="InterPro" id="IPR011761">
    <property type="entry name" value="ATP-grasp"/>
</dbReference>
<feature type="transmembrane region" description="Helical" evidence="2">
    <location>
        <begin position="7"/>
        <end position="36"/>
    </location>
</feature>
<evidence type="ECO:0000313" key="5">
    <source>
        <dbReference type="Proteomes" id="UP000664169"/>
    </source>
</evidence>
<dbReference type="EMBL" id="CAJPDQ010000039">
    <property type="protein sequence ID" value="CAF9931490.1"/>
    <property type="molecule type" value="Genomic_DNA"/>
</dbReference>
<keyword evidence="2" id="KW-1133">Transmembrane helix</keyword>
<evidence type="ECO:0000259" key="3">
    <source>
        <dbReference type="PROSITE" id="PS50975"/>
    </source>
</evidence>
<dbReference type="GO" id="GO:0046872">
    <property type="term" value="F:metal ion binding"/>
    <property type="evidence" value="ECO:0007669"/>
    <property type="project" value="InterPro"/>
</dbReference>
<protein>
    <recommendedName>
        <fullName evidence="3">ATP-grasp domain-containing protein</fullName>
    </recommendedName>
</protein>
<dbReference type="AlphaFoldDB" id="A0A8H3IWR7"/>
<keyword evidence="1" id="KW-0547">Nucleotide-binding</keyword>
<sequence length="491" mass="56072">MLYIREIGLIALSIVFIPFSLLVTCVAGMLCLTGLIRTPSPIPAVHRGKQVKVLVTGVSMIKGLFLIRTMYLGGCEVIAADFQNKWIPSCGQFSRACSRFYALQQPKGLKGKEEFFEKMLSLVRKERIDIWISCSGVATATEDAQVMQLIEKHTECRCFQFGEEIITSLDDKYRFMETTASLGLLTPQWFLLDSQRSIDHALQQATNQESQDSRLQYILKNVAMDDKTRGSLPLLRSSEPKHMKAILESIDTKTSQWIMQQFVLGNEEYCTQSLVIDGQVKAFLSCPSESVLLHYKQVESNSILDDAMLKFTQTYATELFRKHGQFTGHLSFDFLALHKPSNQGVTKTLLPIESNPRCHTAVVRFCGREKQLASAYLSILPDFRSGHTIVIPDKDKMAVTYYWIAHDLVDLYVMPILDFCTMSKNILQVLDSHLQFWRLVLFGKDPTFEWWDPVPWFVLNHVYWPARFIEVAFRGIQWSQVNVSTGKIFEA</sequence>
<evidence type="ECO:0000256" key="1">
    <source>
        <dbReference type="PROSITE-ProRule" id="PRU00409"/>
    </source>
</evidence>
<evidence type="ECO:0000313" key="4">
    <source>
        <dbReference type="EMBL" id="CAF9931490.1"/>
    </source>
</evidence>
<accession>A0A8H3IWR7</accession>
<keyword evidence="5" id="KW-1185">Reference proteome</keyword>
<keyword evidence="2" id="KW-0812">Transmembrane</keyword>
<organism evidence="4 5">
    <name type="scientific">Gomphillus americanus</name>
    <dbReference type="NCBI Taxonomy" id="1940652"/>
    <lineage>
        <taxon>Eukaryota</taxon>
        <taxon>Fungi</taxon>
        <taxon>Dikarya</taxon>
        <taxon>Ascomycota</taxon>
        <taxon>Pezizomycotina</taxon>
        <taxon>Lecanoromycetes</taxon>
        <taxon>OSLEUM clade</taxon>
        <taxon>Ostropomycetidae</taxon>
        <taxon>Ostropales</taxon>
        <taxon>Graphidaceae</taxon>
        <taxon>Gomphilloideae</taxon>
        <taxon>Gomphillus</taxon>
    </lineage>
</organism>
<dbReference type="Proteomes" id="UP000664169">
    <property type="component" value="Unassembled WGS sequence"/>
</dbReference>
<dbReference type="PROSITE" id="PS50975">
    <property type="entry name" value="ATP_GRASP"/>
    <property type="match status" value="1"/>
</dbReference>
<gene>
    <name evidence="4" type="ORF">GOMPHAMPRED_005923</name>
</gene>
<comment type="caution">
    <text evidence="4">The sequence shown here is derived from an EMBL/GenBank/DDBJ whole genome shotgun (WGS) entry which is preliminary data.</text>
</comment>
<proteinExistence type="predicted"/>
<dbReference type="GO" id="GO:0005524">
    <property type="term" value="F:ATP binding"/>
    <property type="evidence" value="ECO:0007669"/>
    <property type="project" value="UniProtKB-UniRule"/>
</dbReference>
<feature type="domain" description="ATP-grasp" evidence="3">
    <location>
        <begin position="176"/>
        <end position="385"/>
    </location>
</feature>